<name>A0A395JQ03_9GAMM</name>
<gene>
    <name evidence="1" type="ORF">DFR28_1011129</name>
</gene>
<protein>
    <submittedName>
        <fullName evidence="1">Uncharacterized protein DUF1501</fullName>
    </submittedName>
</protein>
<reference evidence="1 2" key="1">
    <citation type="submission" date="2018-06" db="EMBL/GenBank/DDBJ databases">
        <title>Genomic Encyclopedia of Type Strains, Phase IV (KMG-IV): sequencing the most valuable type-strain genomes for metagenomic binning, comparative biology and taxonomic classification.</title>
        <authorList>
            <person name="Goeker M."/>
        </authorList>
    </citation>
    <scope>NUCLEOTIDE SEQUENCE [LARGE SCALE GENOMIC DNA]</scope>
    <source>
        <strain evidence="1 2">DSM 24032</strain>
    </source>
</reference>
<dbReference type="AlphaFoldDB" id="A0A395JQ03"/>
<dbReference type="InParanoid" id="A0A395JQ03"/>
<accession>A0A395JQ03</accession>
<evidence type="ECO:0000313" key="2">
    <source>
        <dbReference type="Proteomes" id="UP000253083"/>
    </source>
</evidence>
<evidence type="ECO:0000313" key="1">
    <source>
        <dbReference type="EMBL" id="RBP53740.1"/>
    </source>
</evidence>
<organism evidence="1 2">
    <name type="scientific">Arenicella xantha</name>
    <dbReference type="NCBI Taxonomy" id="644221"/>
    <lineage>
        <taxon>Bacteria</taxon>
        <taxon>Pseudomonadati</taxon>
        <taxon>Pseudomonadota</taxon>
        <taxon>Gammaproteobacteria</taxon>
        <taxon>Arenicellales</taxon>
        <taxon>Arenicellaceae</taxon>
        <taxon>Arenicella</taxon>
    </lineage>
</organism>
<sequence>MDRRQFLQSSLYTSLLFGAGSLPRFVNDAIAGFEPLENRLLVNLLLEGGPDFRHLIVPEFDSNTNSFGYQYWSHRWRSHDLSENPTSWQQRWNDDYYPITVGAGNWTGGLADPANINSGVTFGIWREAGWLIDMFRAGNVAVVCNAVGGTNRAHDLSTLQLNQGNVLSGLNNGDRSGWGGRLARSAGGNMISVTNTPSGFCFGPQGLAPNYDHNAIDNRDLIAVQNSREIGLNEYDLTQNQFYRPQDKMARALKNYYQGARNEQVSEAYEKFMDHESKVREFGRRIREQLADLPEPPHIEALHRAISIDGVPVNPNANNEARRVLRNGYGFGRQIRNLYDVCAANHILDVRAVSMSYGGWDSHGDQRQGANAQDVNDPDLNRGIENGFKDIFGGRYGNTPVDGNALHGGFSALWAEMNSLDLDKMVITVAGEFGRQIRDNGDGGTDHGKGNIMFVIGERVNGGVYGELFPEAEIDKYDDLSLNTPDIDPRTSIDPLFASVCDWVAPNSGSVVFPRTAPGYIGEAAIIESAGMFASLLS</sequence>
<dbReference type="RefSeq" id="WP_211316877.1">
    <property type="nucleotide sequence ID" value="NZ_QNRT01000001.1"/>
</dbReference>
<dbReference type="InterPro" id="IPR010869">
    <property type="entry name" value="DUF1501"/>
</dbReference>
<dbReference type="Proteomes" id="UP000253083">
    <property type="component" value="Unassembled WGS sequence"/>
</dbReference>
<comment type="caution">
    <text evidence="1">The sequence shown here is derived from an EMBL/GenBank/DDBJ whole genome shotgun (WGS) entry which is preliminary data.</text>
</comment>
<keyword evidence="2" id="KW-1185">Reference proteome</keyword>
<dbReference type="Pfam" id="PF07394">
    <property type="entry name" value="DUF1501"/>
    <property type="match status" value="1"/>
</dbReference>
<proteinExistence type="predicted"/>
<dbReference type="EMBL" id="QNRT01000001">
    <property type="protein sequence ID" value="RBP53740.1"/>
    <property type="molecule type" value="Genomic_DNA"/>
</dbReference>